<dbReference type="GO" id="GO:0005658">
    <property type="term" value="C:alpha DNA polymerase:primase complex"/>
    <property type="evidence" value="ECO:0007669"/>
    <property type="project" value="TreeGrafter"/>
</dbReference>
<dbReference type="GO" id="GO:0006270">
    <property type="term" value="P:DNA replication initiation"/>
    <property type="evidence" value="ECO:0007669"/>
    <property type="project" value="TreeGrafter"/>
</dbReference>
<reference evidence="10 11" key="1">
    <citation type="submission" date="2016-07" db="EMBL/GenBank/DDBJ databases">
        <title>Pervasive Adenine N6-methylation of Active Genes in Fungi.</title>
        <authorList>
            <consortium name="DOE Joint Genome Institute"/>
            <person name="Mondo S.J."/>
            <person name="Dannebaum R.O."/>
            <person name="Kuo R.C."/>
            <person name="Labutti K."/>
            <person name="Haridas S."/>
            <person name="Kuo A."/>
            <person name="Salamov A."/>
            <person name="Ahrendt S.R."/>
            <person name="Lipzen A."/>
            <person name="Sullivan W."/>
            <person name="Andreopoulos W.B."/>
            <person name="Clum A."/>
            <person name="Lindquist E."/>
            <person name="Daum C."/>
            <person name="Ramamoorthy G.K."/>
            <person name="Gryganskyi A."/>
            <person name="Culley D."/>
            <person name="Magnuson J.K."/>
            <person name="James T.Y."/>
            <person name="O'Malley M.A."/>
            <person name="Stajich J.E."/>
            <person name="Spatafora J.W."/>
            <person name="Visel A."/>
            <person name="Grigoriev I.V."/>
        </authorList>
    </citation>
    <scope>NUCLEOTIDE SEQUENCE [LARGE SCALE GENOMIC DNA]</scope>
    <source>
        <strain evidence="10 11">NRRL 3301</strain>
    </source>
</reference>
<comment type="caution">
    <text evidence="10">The sequence shown here is derived from an EMBL/GenBank/DDBJ whole genome shotgun (WGS) entry which is preliminary data.</text>
</comment>
<evidence type="ECO:0000313" key="10">
    <source>
        <dbReference type="EMBL" id="ORX45301.1"/>
    </source>
</evidence>
<dbReference type="GO" id="GO:0003677">
    <property type="term" value="F:DNA binding"/>
    <property type="evidence" value="ECO:0007669"/>
    <property type="project" value="InterPro"/>
</dbReference>
<accession>A0A1X2G538</accession>
<gene>
    <name evidence="10" type="ORF">DM01DRAFT_1386633</name>
</gene>
<feature type="domain" description="DNA polymerase alpha/delta/epsilon subunit B" evidence="8">
    <location>
        <begin position="330"/>
        <end position="537"/>
    </location>
</feature>
<dbReference type="AlphaFoldDB" id="A0A1X2G538"/>
<dbReference type="Pfam" id="PF22062">
    <property type="entry name" value="OB_DPOA2"/>
    <property type="match status" value="1"/>
</dbReference>
<evidence type="ECO:0000256" key="7">
    <source>
        <dbReference type="SAM" id="MobiDB-lite"/>
    </source>
</evidence>
<dbReference type="EMBL" id="MCGT01000043">
    <property type="protein sequence ID" value="ORX45301.1"/>
    <property type="molecule type" value="Genomic_DNA"/>
</dbReference>
<feature type="domain" description="DNA polymerase alpha subunit B OB" evidence="9">
    <location>
        <begin position="207"/>
        <end position="311"/>
    </location>
</feature>
<sequence>MSNLVDLSREFQLDSQAHQAVLKELDSLCQMFSLTVAELRYKWESFALSLMKGNEKPTIDLLRQLRKNLEKQVNQPSTKTNNLNRKARPAPSRMLSSLASDFMDVDSNQEDSLDQFMTNLTQGTSVYAKPTPSTHANLAPIAPTLNLQASQSTSSFSERKGTNVIDLQLNPQLSFRSGPSAKPTITNSHPKILRYRYMFEKIRNKAEMLDDQIDYMADIIQEANQWEEGYGNPTRTTQGSIKAVGRICNEANQGKLNHTSVMLESSRTLGLGKRVKLDLTRIPDFSLFPGQIVGFQGNNMTGKSFVVEQIVTPPLPERIQAEEMGRNVDVLVASGPFTLDSDLSFEPLVELLQTCVATQPDVLLLMGPFLSTSHPTIAKGDIDELPEDLFQREITSRLNQLAQAQPDTKIVLMPHANDIVHEWPLFPQPSLSAKALQLDPSILLLPNPSVISINGTTLAMANVDILMALGQQECSKASGSQDRLARLSHHILQQRSFYPLYPTAPDVIIDADQMAMVQLTTLPDILVLPSHLKHFAKVVDDVICMNPGHLCKSQSGGTYARIALPAKQHVKQHEHIRVDLIKI</sequence>
<dbReference type="InterPro" id="IPR016722">
    <property type="entry name" value="DNA_pol_alpha_bsu"/>
</dbReference>
<dbReference type="InterPro" id="IPR007185">
    <property type="entry name" value="DNA_pol_a/d/e_bsu"/>
</dbReference>
<keyword evidence="4 6" id="KW-0235">DNA replication</keyword>
<evidence type="ECO:0000259" key="9">
    <source>
        <dbReference type="Pfam" id="PF22062"/>
    </source>
</evidence>
<keyword evidence="5 6" id="KW-0539">Nucleus</keyword>
<feature type="compositionally biased region" description="Polar residues" evidence="7">
    <location>
        <begin position="71"/>
        <end position="84"/>
    </location>
</feature>
<dbReference type="Gene3D" id="3.60.21.60">
    <property type="match status" value="2"/>
</dbReference>
<evidence type="ECO:0000256" key="6">
    <source>
        <dbReference type="PIRNR" id="PIRNR018300"/>
    </source>
</evidence>
<name>A0A1X2G538_9FUNG</name>
<evidence type="ECO:0000256" key="4">
    <source>
        <dbReference type="ARBA" id="ARBA00022705"/>
    </source>
</evidence>
<dbReference type="OrthoDB" id="336885at2759"/>
<comment type="similarity">
    <text evidence="2 6">Belongs to the DNA polymerase alpha subunit B family.</text>
</comment>
<dbReference type="PIRSF" id="PIRSF018300">
    <property type="entry name" value="DNA_pol_alph_2"/>
    <property type="match status" value="1"/>
</dbReference>
<evidence type="ECO:0000256" key="3">
    <source>
        <dbReference type="ARBA" id="ARBA00018596"/>
    </source>
</evidence>
<keyword evidence="11" id="KW-1185">Reference proteome</keyword>
<evidence type="ECO:0000256" key="2">
    <source>
        <dbReference type="ARBA" id="ARBA00007299"/>
    </source>
</evidence>
<organism evidence="10 11">
    <name type="scientific">Hesseltinella vesiculosa</name>
    <dbReference type="NCBI Taxonomy" id="101127"/>
    <lineage>
        <taxon>Eukaryota</taxon>
        <taxon>Fungi</taxon>
        <taxon>Fungi incertae sedis</taxon>
        <taxon>Mucoromycota</taxon>
        <taxon>Mucoromycotina</taxon>
        <taxon>Mucoromycetes</taxon>
        <taxon>Mucorales</taxon>
        <taxon>Cunninghamellaceae</taxon>
        <taxon>Hesseltinella</taxon>
    </lineage>
</organism>
<comment type="function">
    <text evidence="6">Accessory subunit of the DNA polymerase alpha complex (also known as the alpha DNA polymerase-primase complex) which plays an essential role in the initiation of DNA synthesis.</text>
</comment>
<comment type="subcellular location">
    <subcellularLocation>
        <location evidence="1 6">Nucleus</location>
    </subcellularLocation>
</comment>
<protein>
    <recommendedName>
        <fullName evidence="3 6">DNA polymerase alpha subunit B</fullName>
    </recommendedName>
</protein>
<evidence type="ECO:0000256" key="5">
    <source>
        <dbReference type="ARBA" id="ARBA00023242"/>
    </source>
</evidence>
<evidence type="ECO:0000259" key="8">
    <source>
        <dbReference type="Pfam" id="PF04042"/>
    </source>
</evidence>
<evidence type="ECO:0000313" key="11">
    <source>
        <dbReference type="Proteomes" id="UP000242146"/>
    </source>
</evidence>
<proteinExistence type="inferred from homology"/>
<dbReference type="PANTHER" id="PTHR23061:SF12">
    <property type="entry name" value="DNA POLYMERASE ALPHA SUBUNIT B"/>
    <property type="match status" value="1"/>
</dbReference>
<dbReference type="Proteomes" id="UP000242146">
    <property type="component" value="Unassembled WGS sequence"/>
</dbReference>
<dbReference type="InterPro" id="IPR054300">
    <property type="entry name" value="OB_DPOA2"/>
</dbReference>
<dbReference type="Pfam" id="PF04042">
    <property type="entry name" value="DNA_pol_E_B"/>
    <property type="match status" value="1"/>
</dbReference>
<evidence type="ECO:0000256" key="1">
    <source>
        <dbReference type="ARBA" id="ARBA00004123"/>
    </source>
</evidence>
<feature type="region of interest" description="Disordered" evidence="7">
    <location>
        <begin position="71"/>
        <end position="90"/>
    </location>
</feature>
<dbReference type="PANTHER" id="PTHR23061">
    <property type="entry name" value="DNA POLYMERASE 2 ALPHA 70 KDA SUBUNIT"/>
    <property type="match status" value="1"/>
</dbReference>
<dbReference type="STRING" id="101127.A0A1X2G538"/>